<organism evidence="2 3">
    <name type="scientific">Thelohanellus kitauei</name>
    <name type="common">Myxosporean</name>
    <dbReference type="NCBI Taxonomy" id="669202"/>
    <lineage>
        <taxon>Eukaryota</taxon>
        <taxon>Metazoa</taxon>
        <taxon>Cnidaria</taxon>
        <taxon>Myxozoa</taxon>
        <taxon>Myxosporea</taxon>
        <taxon>Bivalvulida</taxon>
        <taxon>Platysporina</taxon>
        <taxon>Myxobolidae</taxon>
        <taxon>Thelohanellus</taxon>
    </lineage>
</organism>
<proteinExistence type="predicted"/>
<evidence type="ECO:0000313" key="2">
    <source>
        <dbReference type="EMBL" id="KII73733.1"/>
    </source>
</evidence>
<dbReference type="Proteomes" id="UP000031668">
    <property type="component" value="Unassembled WGS sequence"/>
</dbReference>
<dbReference type="SMART" id="SM01126">
    <property type="entry name" value="DDE_Tnp_IS1595"/>
    <property type="match status" value="1"/>
</dbReference>
<feature type="domain" description="ISXO2-like transposase" evidence="1">
    <location>
        <begin position="59"/>
        <end position="160"/>
    </location>
</feature>
<dbReference type="InterPro" id="IPR053164">
    <property type="entry name" value="IS1016-like_transposase"/>
</dbReference>
<keyword evidence="3" id="KW-1185">Reference proteome</keyword>
<dbReference type="Pfam" id="PF12762">
    <property type="entry name" value="DDE_Tnp_IS1595"/>
    <property type="match status" value="1"/>
</dbReference>
<dbReference type="PANTHER" id="PTHR47163">
    <property type="entry name" value="DDE_TNP_IS1595 DOMAIN-CONTAINING PROTEIN"/>
    <property type="match status" value="1"/>
</dbReference>
<evidence type="ECO:0000259" key="1">
    <source>
        <dbReference type="SMART" id="SM01126"/>
    </source>
</evidence>
<accession>A0A0C2JWB1</accession>
<protein>
    <recommendedName>
        <fullName evidence="1">ISXO2-like transposase domain-containing protein</fullName>
    </recommendedName>
</protein>
<name>A0A0C2JWB1_THEKT</name>
<dbReference type="PANTHER" id="PTHR47163:SF2">
    <property type="entry name" value="SI:DKEY-17M8.2"/>
    <property type="match status" value="1"/>
</dbReference>
<reference evidence="2 3" key="1">
    <citation type="journal article" date="2014" name="Genome Biol. Evol.">
        <title>The genome of the myxosporean Thelohanellus kitauei shows adaptations to nutrient acquisition within its fish host.</title>
        <authorList>
            <person name="Yang Y."/>
            <person name="Xiong J."/>
            <person name="Zhou Z."/>
            <person name="Huo F."/>
            <person name="Miao W."/>
            <person name="Ran C."/>
            <person name="Liu Y."/>
            <person name="Zhang J."/>
            <person name="Feng J."/>
            <person name="Wang M."/>
            <person name="Wang M."/>
            <person name="Wang L."/>
            <person name="Yao B."/>
        </authorList>
    </citation>
    <scope>NUCLEOTIDE SEQUENCE [LARGE SCALE GENOMIC DNA]</scope>
    <source>
        <strain evidence="2">Wuqing</strain>
    </source>
</reference>
<sequence>MVRVQQLSSSQNLKLFYFWASDHPGLQIANHRLSERLVIDYMYFIKEICLWKLSSLEERIGGPGIFVEIDECNLFKRKNHVFGAVKRNDIFREIMVIVVDRKRDTLLPIIQNHIEPGSIIKSNKWASYNGLEAAGYTHLTVCQRRNFRKFAQQECPYSDNRKPLKMG</sequence>
<dbReference type="AlphaFoldDB" id="A0A0C2JWB1"/>
<evidence type="ECO:0000313" key="3">
    <source>
        <dbReference type="Proteomes" id="UP000031668"/>
    </source>
</evidence>
<gene>
    <name evidence="2" type="ORF">RF11_09636</name>
</gene>
<dbReference type="InterPro" id="IPR024445">
    <property type="entry name" value="Tnp_ISXO2-like"/>
</dbReference>
<comment type="caution">
    <text evidence="2">The sequence shown here is derived from an EMBL/GenBank/DDBJ whole genome shotgun (WGS) entry which is preliminary data.</text>
</comment>
<dbReference type="OrthoDB" id="424490at2759"/>
<dbReference type="EMBL" id="JWZT01000690">
    <property type="protein sequence ID" value="KII73733.1"/>
    <property type="molecule type" value="Genomic_DNA"/>
</dbReference>